<feature type="region of interest" description="Disordered" evidence="1">
    <location>
        <begin position="187"/>
        <end position="207"/>
    </location>
</feature>
<dbReference type="PANTHER" id="PTHR28199:SF1">
    <property type="entry name" value="PROCESSING OF GAS1 AND ALP PROTEIN 2"/>
    <property type="match status" value="1"/>
</dbReference>
<dbReference type="PANTHER" id="PTHR28199">
    <property type="entry name" value="PROCESSING OF GAS1 AND ALP PROTEIN 2"/>
    <property type="match status" value="1"/>
</dbReference>
<reference evidence="3" key="1">
    <citation type="journal article" date="2016" name="Proc. Natl. Acad. Sci. U.S.A.">
        <title>Comparative genomics of biotechnologically important yeasts.</title>
        <authorList>
            <person name="Riley R."/>
            <person name="Haridas S."/>
            <person name="Wolfe K.H."/>
            <person name="Lopes M.R."/>
            <person name="Hittinger C.T."/>
            <person name="Goeker M."/>
            <person name="Salamov A.A."/>
            <person name="Wisecaver J.H."/>
            <person name="Long T.M."/>
            <person name="Calvey C.H."/>
            <person name="Aerts A.L."/>
            <person name="Barry K.W."/>
            <person name="Choi C."/>
            <person name="Clum A."/>
            <person name="Coughlan A.Y."/>
            <person name="Deshpande S."/>
            <person name="Douglass A.P."/>
            <person name="Hanson S.J."/>
            <person name="Klenk H.-P."/>
            <person name="LaButti K.M."/>
            <person name="Lapidus A."/>
            <person name="Lindquist E.A."/>
            <person name="Lipzen A.M."/>
            <person name="Meier-Kolthoff J.P."/>
            <person name="Ohm R.A."/>
            <person name="Otillar R.P."/>
            <person name="Pangilinan J.L."/>
            <person name="Peng Y."/>
            <person name="Rokas A."/>
            <person name="Rosa C.A."/>
            <person name="Scheuner C."/>
            <person name="Sibirny A.A."/>
            <person name="Slot J.C."/>
            <person name="Stielow J.B."/>
            <person name="Sun H."/>
            <person name="Kurtzman C.P."/>
            <person name="Blackwell M."/>
            <person name="Grigoriev I.V."/>
            <person name="Jeffries T.W."/>
        </authorList>
    </citation>
    <scope>NUCLEOTIDE SEQUENCE [LARGE SCALE GENOMIC DNA]</scope>
    <source>
        <strain evidence="3">NRRL Y-1626</strain>
    </source>
</reference>
<feature type="region of interest" description="Disordered" evidence="1">
    <location>
        <begin position="132"/>
        <end position="161"/>
    </location>
</feature>
<evidence type="ECO:0008006" key="4">
    <source>
        <dbReference type="Google" id="ProtNLM"/>
    </source>
</evidence>
<dbReference type="OrthoDB" id="3972714at2759"/>
<comment type="caution">
    <text evidence="2">The sequence shown here is derived from an EMBL/GenBank/DDBJ whole genome shotgun (WGS) entry which is preliminary data.</text>
</comment>
<evidence type="ECO:0000313" key="2">
    <source>
        <dbReference type="EMBL" id="OBA26165.1"/>
    </source>
</evidence>
<feature type="compositionally biased region" description="Acidic residues" evidence="1">
    <location>
        <begin position="191"/>
        <end position="207"/>
    </location>
</feature>
<protein>
    <recommendedName>
        <fullName evidence="4">DUF1531-domain-containing protein</fullName>
    </recommendedName>
</protein>
<evidence type="ECO:0000256" key="1">
    <source>
        <dbReference type="SAM" id="MobiDB-lite"/>
    </source>
</evidence>
<name>A0A1B7TBV2_9ASCO</name>
<evidence type="ECO:0000313" key="3">
    <source>
        <dbReference type="Proteomes" id="UP000092321"/>
    </source>
</evidence>
<keyword evidence="3" id="KW-1185">Reference proteome</keyword>
<dbReference type="GO" id="GO:0015031">
    <property type="term" value="P:protein transport"/>
    <property type="evidence" value="ECO:0007669"/>
    <property type="project" value="TreeGrafter"/>
</dbReference>
<feature type="compositionally biased region" description="Acidic residues" evidence="1">
    <location>
        <begin position="132"/>
        <end position="149"/>
    </location>
</feature>
<proteinExistence type="predicted"/>
<dbReference type="EMBL" id="LXPE01000022">
    <property type="protein sequence ID" value="OBA26165.1"/>
    <property type="molecule type" value="Genomic_DNA"/>
</dbReference>
<gene>
    <name evidence="2" type="ORF">HANVADRAFT_53332</name>
</gene>
<organism evidence="2 3">
    <name type="scientific">Hanseniaspora valbyensis NRRL Y-1626</name>
    <dbReference type="NCBI Taxonomy" id="766949"/>
    <lineage>
        <taxon>Eukaryota</taxon>
        <taxon>Fungi</taxon>
        <taxon>Dikarya</taxon>
        <taxon>Ascomycota</taxon>
        <taxon>Saccharomycotina</taxon>
        <taxon>Saccharomycetes</taxon>
        <taxon>Saccharomycodales</taxon>
        <taxon>Saccharomycodaceae</taxon>
        <taxon>Hanseniaspora</taxon>
    </lineage>
</organism>
<dbReference type="InterPro" id="IPR011431">
    <property type="entry name" value="Trafficking_Pga2"/>
</dbReference>
<accession>A0A1B7TBV2</accession>
<dbReference type="Pfam" id="PF07543">
    <property type="entry name" value="PGA2"/>
    <property type="match status" value="1"/>
</dbReference>
<dbReference type="Proteomes" id="UP000092321">
    <property type="component" value="Unassembled WGS sequence"/>
</dbReference>
<sequence length="207" mass="24486">MSSFLSNFKDSIVELRQAVNHHYADKDALADKQASIFAVNYKFWNYVYQYLWSKEITSYNDLVNHIQTDSAINSINWKRMYTIIIIVCVYSLFRTRLLKNYEKTKLDQMVDENKQAVWKELNKNKEKGVSEWDGDYNTEVSQENEDNEEEKNSNSTGFSFGKKSKAKYKKNVKLLQKKYEEIQLQKQLQQEQDDDDDLADIADLLED</sequence>
<dbReference type="AlphaFoldDB" id="A0A1B7TBV2"/>